<keyword evidence="3" id="KW-1185">Reference proteome</keyword>
<organism evidence="2 3">
    <name type="scientific">Vallicoccus soli</name>
    <dbReference type="NCBI Taxonomy" id="2339232"/>
    <lineage>
        <taxon>Bacteria</taxon>
        <taxon>Bacillati</taxon>
        <taxon>Actinomycetota</taxon>
        <taxon>Actinomycetes</taxon>
        <taxon>Motilibacterales</taxon>
        <taxon>Vallicoccaceae</taxon>
        <taxon>Vallicoccus</taxon>
    </lineage>
</organism>
<dbReference type="SUPFAM" id="SSF56601">
    <property type="entry name" value="beta-lactamase/transpeptidase-like"/>
    <property type="match status" value="1"/>
</dbReference>
<sequence length="276" mass="27724">MPPPPPPPPPLPPQPAPVPGVAWSVHVLADDGAVLATRGADAVGPVASAAKLLLLVEVARRLDAGDLPPTALLERSAADAVADSGLWQHLRVAALPVEDLAVLVGAVSDNLATNVLLRAVGLPALDALAARLGLRDTRLLDRVRDARGPGDPPVLALGTARELCLLLHGLARGTVVSPAASAAVLRWLGTGSDLSMVASALGLDPLAHAGADRGLLLRHKTGTDEGVRVDAGHLAGPAGGLAYAVAARWSPGVPARDAVLAAMGAYGRALRAAVGG</sequence>
<dbReference type="GO" id="GO:0046677">
    <property type="term" value="P:response to antibiotic"/>
    <property type="evidence" value="ECO:0007669"/>
    <property type="project" value="InterPro"/>
</dbReference>
<dbReference type="InterPro" id="IPR045155">
    <property type="entry name" value="Beta-lactam_cat"/>
</dbReference>
<dbReference type="Pfam" id="PF13354">
    <property type="entry name" value="Beta-lactamase2"/>
    <property type="match status" value="1"/>
</dbReference>
<keyword evidence="2" id="KW-0378">Hydrolase</keyword>
<dbReference type="RefSeq" id="WP_119950121.1">
    <property type="nucleotide sequence ID" value="NZ_QZEZ01000003.1"/>
</dbReference>
<name>A0A3A3ZKK4_9ACTN</name>
<dbReference type="PANTHER" id="PTHR35333:SF3">
    <property type="entry name" value="BETA-LACTAMASE-TYPE TRANSPEPTIDASE FOLD CONTAINING PROTEIN"/>
    <property type="match status" value="1"/>
</dbReference>
<dbReference type="OrthoDB" id="3673924at2"/>
<comment type="caution">
    <text evidence="2">The sequence shown here is derived from an EMBL/GenBank/DDBJ whole genome shotgun (WGS) entry which is preliminary data.</text>
</comment>
<proteinExistence type="predicted"/>
<dbReference type="PANTHER" id="PTHR35333">
    <property type="entry name" value="BETA-LACTAMASE"/>
    <property type="match status" value="1"/>
</dbReference>
<accession>A0A3A3ZKK4</accession>
<evidence type="ECO:0000259" key="1">
    <source>
        <dbReference type="Pfam" id="PF13354"/>
    </source>
</evidence>
<dbReference type="AlphaFoldDB" id="A0A3A3ZKK4"/>
<dbReference type="GO" id="GO:0008800">
    <property type="term" value="F:beta-lactamase activity"/>
    <property type="evidence" value="ECO:0007669"/>
    <property type="project" value="InterPro"/>
</dbReference>
<dbReference type="EMBL" id="QZEZ01000003">
    <property type="protein sequence ID" value="RJK96390.1"/>
    <property type="molecule type" value="Genomic_DNA"/>
</dbReference>
<dbReference type="Gene3D" id="3.40.710.10">
    <property type="entry name" value="DD-peptidase/beta-lactamase superfamily"/>
    <property type="match status" value="1"/>
</dbReference>
<dbReference type="Proteomes" id="UP000265614">
    <property type="component" value="Unassembled WGS sequence"/>
</dbReference>
<gene>
    <name evidence="2" type="ORF">D5H78_09160</name>
</gene>
<dbReference type="InterPro" id="IPR012338">
    <property type="entry name" value="Beta-lactam/transpept-like"/>
</dbReference>
<evidence type="ECO:0000313" key="2">
    <source>
        <dbReference type="EMBL" id="RJK96390.1"/>
    </source>
</evidence>
<reference evidence="2 3" key="1">
    <citation type="submission" date="2018-09" db="EMBL/GenBank/DDBJ databases">
        <title>YIM 75000 draft genome.</title>
        <authorList>
            <person name="Tang S."/>
            <person name="Feng Y."/>
        </authorList>
    </citation>
    <scope>NUCLEOTIDE SEQUENCE [LARGE SCALE GENOMIC DNA]</scope>
    <source>
        <strain evidence="2 3">YIM 75000</strain>
    </source>
</reference>
<dbReference type="GO" id="GO:0030655">
    <property type="term" value="P:beta-lactam antibiotic catabolic process"/>
    <property type="evidence" value="ECO:0007669"/>
    <property type="project" value="InterPro"/>
</dbReference>
<feature type="domain" description="Beta-lactamase class A catalytic" evidence="1">
    <location>
        <begin position="31"/>
        <end position="246"/>
    </location>
</feature>
<evidence type="ECO:0000313" key="3">
    <source>
        <dbReference type="Proteomes" id="UP000265614"/>
    </source>
</evidence>
<protein>
    <submittedName>
        <fullName evidence="2">Serine hydrolase</fullName>
    </submittedName>
</protein>
<dbReference type="InterPro" id="IPR000871">
    <property type="entry name" value="Beta-lactam_class-A"/>
</dbReference>